<dbReference type="GO" id="GO:0016757">
    <property type="term" value="F:glycosyltransferase activity"/>
    <property type="evidence" value="ECO:0007669"/>
    <property type="project" value="UniProtKB-KW"/>
</dbReference>
<evidence type="ECO:0000256" key="2">
    <source>
        <dbReference type="ARBA" id="ARBA00022676"/>
    </source>
</evidence>
<feature type="transmembrane region" description="Helical" evidence="4">
    <location>
        <begin position="247"/>
        <end position="267"/>
    </location>
</feature>
<evidence type="ECO:0000256" key="4">
    <source>
        <dbReference type="SAM" id="Phobius"/>
    </source>
</evidence>
<dbReference type="InterPro" id="IPR029044">
    <property type="entry name" value="Nucleotide-diphossugar_trans"/>
</dbReference>
<dbReference type="OrthoDB" id="9800276at2"/>
<dbReference type="EMBL" id="SMJU01000007">
    <property type="protein sequence ID" value="TDB64449.1"/>
    <property type="molecule type" value="Genomic_DNA"/>
</dbReference>
<feature type="transmembrane region" description="Helical" evidence="4">
    <location>
        <begin position="273"/>
        <end position="298"/>
    </location>
</feature>
<keyword evidence="2" id="KW-0328">Glycosyltransferase</keyword>
<dbReference type="PANTHER" id="PTHR43630">
    <property type="entry name" value="POLY-BETA-1,6-N-ACETYL-D-GLUCOSAMINE SYNTHASE"/>
    <property type="match status" value="1"/>
</dbReference>
<evidence type="ECO:0000313" key="5">
    <source>
        <dbReference type="EMBL" id="TDB64449.1"/>
    </source>
</evidence>
<comment type="similarity">
    <text evidence="1">Belongs to the glycosyltransferase 2 family.</text>
</comment>
<dbReference type="SUPFAM" id="SSF53448">
    <property type="entry name" value="Nucleotide-diphospho-sugar transferases"/>
    <property type="match status" value="1"/>
</dbReference>
<feature type="transmembrane region" description="Helical" evidence="4">
    <location>
        <begin position="310"/>
        <end position="330"/>
    </location>
</feature>
<dbReference type="Proteomes" id="UP000295706">
    <property type="component" value="Unassembled WGS sequence"/>
</dbReference>
<keyword evidence="4" id="KW-0472">Membrane</keyword>
<proteinExistence type="inferred from homology"/>
<comment type="caution">
    <text evidence="5">The sequence shown here is derived from an EMBL/GenBank/DDBJ whole genome shotgun (WGS) entry which is preliminary data.</text>
</comment>
<keyword evidence="6" id="KW-1185">Reference proteome</keyword>
<dbReference type="Gene3D" id="3.90.550.10">
    <property type="entry name" value="Spore Coat Polysaccharide Biosynthesis Protein SpsA, Chain A"/>
    <property type="match status" value="1"/>
</dbReference>
<dbReference type="AlphaFoldDB" id="A0A4R4KDL1"/>
<name>A0A4R4KDL1_9BACT</name>
<keyword evidence="4" id="KW-0812">Transmembrane</keyword>
<sequence length="342" mass="38655">MKIVQKMSTDAKNDYPNITILVAARNEEKNILRCLQSLDELNYPTQYLDIRIGDDQSTDQTAAVIKDFIKNKPHFHYQFIAHKYPNLKGKANVLAVLSQEVNSDFLFYCDADIAVSSEWINAMLTLFLPQVGVVVGVTRMTSGSIFANFQSLEWTLALAAMRLFSMVHIPFTGMGNNMAVRTQAYKAVGGYETIGFSIVEDFALFQAIIEANHSFAQGFSPKLLSVSQPAQTLAELLRQRKRWVKGAMSAVWPIKLSFFVSALWLPLLVIGLILWPAVFLALGVIHYLLVTISCFIAVRLLKQHDLLATIPLFWVYFNLNNTCMLINYLWPSPTVWKGRTYN</sequence>
<evidence type="ECO:0000313" key="6">
    <source>
        <dbReference type="Proteomes" id="UP000295706"/>
    </source>
</evidence>
<keyword evidence="4" id="KW-1133">Transmembrane helix</keyword>
<gene>
    <name evidence="5" type="ORF">EZE20_12270</name>
</gene>
<dbReference type="PANTHER" id="PTHR43630:SF1">
    <property type="entry name" value="POLY-BETA-1,6-N-ACETYL-D-GLUCOSAMINE SYNTHASE"/>
    <property type="match status" value="1"/>
</dbReference>
<keyword evidence="3 5" id="KW-0808">Transferase</keyword>
<organism evidence="5 6">
    <name type="scientific">Arundinibacter roseus</name>
    <dbReference type="NCBI Taxonomy" id="2070510"/>
    <lineage>
        <taxon>Bacteria</taxon>
        <taxon>Pseudomonadati</taxon>
        <taxon>Bacteroidota</taxon>
        <taxon>Cytophagia</taxon>
        <taxon>Cytophagales</taxon>
        <taxon>Spirosomataceae</taxon>
        <taxon>Arundinibacter</taxon>
    </lineage>
</organism>
<dbReference type="Pfam" id="PF13641">
    <property type="entry name" value="Glyco_tranf_2_3"/>
    <property type="match status" value="1"/>
</dbReference>
<evidence type="ECO:0000256" key="1">
    <source>
        <dbReference type="ARBA" id="ARBA00006739"/>
    </source>
</evidence>
<evidence type="ECO:0000256" key="3">
    <source>
        <dbReference type="ARBA" id="ARBA00022679"/>
    </source>
</evidence>
<accession>A0A4R4KDL1</accession>
<reference evidence="5 6" key="1">
    <citation type="submission" date="2019-02" db="EMBL/GenBank/DDBJ databases">
        <title>Arundinibacter roseus gen. nov., sp. nov., a new member of the family Cytophagaceae.</title>
        <authorList>
            <person name="Szuroczki S."/>
            <person name="Khayer B."/>
            <person name="Sproer C."/>
            <person name="Toumi M."/>
            <person name="Szabo A."/>
            <person name="Felfoldi T."/>
            <person name="Schumann P."/>
            <person name="Toth E."/>
        </authorList>
    </citation>
    <scope>NUCLEOTIDE SEQUENCE [LARGE SCALE GENOMIC DNA]</scope>
    <source>
        <strain evidence="5 6">DMA-k-7a</strain>
    </source>
</reference>
<protein>
    <submittedName>
        <fullName evidence="5">Glycosyltransferase</fullName>
    </submittedName>
</protein>